<sequence length="405" mass="46279">MSKQQKCQPYVIKVGEHNNVSSGSARDFRHKTSNNRPPVVRQARTSSDDNANGSNEMEKGHLKGIIVLNKIAENETVPSERIRVNADHLACGDQSIRPNKSKSMDQTQTKTSQRCVKGDRCVGIKTPKMCSKREAEPEASHVEKLNSGEGDNYRRVNKWCSYLLCSQNPIRKITPISEETEQDLVVDDLSTNHQKPCSVLDCLSIKSCWLNDQADTEIFHTNTVVRRKAATTKRCETTSTPPIMAREEQNTSTSPIMVSEKCETSSPRIVAKEKARTKFKHQEVQTVSWTSLKSSQHENIFLQSYGSLVTNNNDSNDYALECMQRNKVHSRKRSKFRHFYWLLTPFRGKYKKSKKSSEIQAIVYKTYFVKWTKPPETLINGFGVRRNETHTLRSSVLRRCRSAIF</sequence>
<feature type="compositionally biased region" description="Polar residues" evidence="1">
    <location>
        <begin position="43"/>
        <end position="55"/>
    </location>
</feature>
<dbReference type="Proteomes" id="UP000078200">
    <property type="component" value="Unassembled WGS sequence"/>
</dbReference>
<evidence type="ECO:0000313" key="2">
    <source>
        <dbReference type="EnsemblMetazoa" id="GAUT007963-PA"/>
    </source>
</evidence>
<reference evidence="2" key="1">
    <citation type="submission" date="2020-05" db="UniProtKB">
        <authorList>
            <consortium name="EnsemblMetazoa"/>
        </authorList>
    </citation>
    <scope>IDENTIFICATION</scope>
    <source>
        <strain evidence="2">TTRI</strain>
    </source>
</reference>
<organism evidence="2 3">
    <name type="scientific">Glossina austeni</name>
    <name type="common">Savannah tsetse fly</name>
    <dbReference type="NCBI Taxonomy" id="7395"/>
    <lineage>
        <taxon>Eukaryota</taxon>
        <taxon>Metazoa</taxon>
        <taxon>Ecdysozoa</taxon>
        <taxon>Arthropoda</taxon>
        <taxon>Hexapoda</taxon>
        <taxon>Insecta</taxon>
        <taxon>Pterygota</taxon>
        <taxon>Neoptera</taxon>
        <taxon>Endopterygota</taxon>
        <taxon>Diptera</taxon>
        <taxon>Brachycera</taxon>
        <taxon>Muscomorpha</taxon>
        <taxon>Hippoboscoidea</taxon>
        <taxon>Glossinidae</taxon>
        <taxon>Glossina</taxon>
    </lineage>
</organism>
<feature type="region of interest" description="Disordered" evidence="1">
    <location>
        <begin position="92"/>
        <end position="111"/>
    </location>
</feature>
<accession>A0A1A9UL18</accession>
<feature type="region of interest" description="Disordered" evidence="1">
    <location>
        <begin position="14"/>
        <end position="58"/>
    </location>
</feature>
<dbReference type="VEuPathDB" id="VectorBase:GAUT007963"/>
<dbReference type="AlphaFoldDB" id="A0A1A9UL18"/>
<dbReference type="EnsemblMetazoa" id="GAUT007963-RA">
    <property type="protein sequence ID" value="GAUT007963-PA"/>
    <property type="gene ID" value="GAUT007963"/>
</dbReference>
<evidence type="ECO:0000313" key="3">
    <source>
        <dbReference type="Proteomes" id="UP000078200"/>
    </source>
</evidence>
<keyword evidence="3" id="KW-1185">Reference proteome</keyword>
<proteinExistence type="predicted"/>
<name>A0A1A9UL18_GLOAU</name>
<protein>
    <submittedName>
        <fullName evidence="2">Uncharacterized protein</fullName>
    </submittedName>
</protein>
<evidence type="ECO:0000256" key="1">
    <source>
        <dbReference type="SAM" id="MobiDB-lite"/>
    </source>
</evidence>